<evidence type="ECO:0000313" key="5">
    <source>
        <dbReference type="EMBL" id="VFU52828.1"/>
    </source>
</evidence>
<accession>A0A6N2MX56</accession>
<gene>
    <name evidence="5" type="ORF">SVIM_LOCUS364816</name>
</gene>
<dbReference type="SUPFAM" id="SSF56801">
    <property type="entry name" value="Acetyl-CoA synthetase-like"/>
    <property type="match status" value="2"/>
</dbReference>
<name>A0A6N2MX56_SALVM</name>
<dbReference type="FunFam" id="3.30.300.30:FF:000007">
    <property type="entry name" value="4-coumarate--CoA ligase 2"/>
    <property type="match status" value="1"/>
</dbReference>
<comment type="similarity">
    <text evidence="1">Belongs to the ATP-dependent AMP-binding enzyme family.</text>
</comment>
<dbReference type="GO" id="GO:0016405">
    <property type="term" value="F:CoA-ligase activity"/>
    <property type="evidence" value="ECO:0007669"/>
    <property type="project" value="TreeGrafter"/>
</dbReference>
<feature type="domain" description="AMP-dependent synthetase/ligase" evidence="3">
    <location>
        <begin position="227"/>
        <end position="572"/>
    </location>
</feature>
<protein>
    <recommendedName>
        <fullName evidence="6">AMP-dependent synthetase/ligase domain-containing protein</fullName>
    </recommendedName>
</protein>
<keyword evidence="2" id="KW-0436">Ligase</keyword>
<dbReference type="InterPro" id="IPR020845">
    <property type="entry name" value="AMP-binding_CS"/>
</dbReference>
<feature type="domain" description="AMP-dependent synthetase/ligase" evidence="3">
    <location>
        <begin position="9"/>
        <end position="50"/>
    </location>
</feature>
<proteinExistence type="inferred from homology"/>
<dbReference type="InterPro" id="IPR000873">
    <property type="entry name" value="AMP-dep_synth/lig_dom"/>
</dbReference>
<dbReference type="Pfam" id="PF13193">
    <property type="entry name" value="AMP-binding_C"/>
    <property type="match status" value="2"/>
</dbReference>
<feature type="domain" description="AMP-binding enzyme C-terminal" evidence="4">
    <location>
        <begin position="101"/>
        <end position="179"/>
    </location>
</feature>
<dbReference type="PANTHER" id="PTHR24096">
    <property type="entry name" value="LONG-CHAIN-FATTY-ACID--COA LIGASE"/>
    <property type="match status" value="1"/>
</dbReference>
<dbReference type="EMBL" id="CAADRP010001807">
    <property type="protein sequence ID" value="VFU52828.1"/>
    <property type="molecule type" value="Genomic_DNA"/>
</dbReference>
<dbReference type="InterPro" id="IPR045851">
    <property type="entry name" value="AMP-bd_C_sf"/>
</dbReference>
<evidence type="ECO:0000259" key="3">
    <source>
        <dbReference type="Pfam" id="PF00501"/>
    </source>
</evidence>
<dbReference type="CDD" id="cd05904">
    <property type="entry name" value="4CL"/>
    <property type="match status" value="1"/>
</dbReference>
<dbReference type="InterPro" id="IPR042099">
    <property type="entry name" value="ANL_N_sf"/>
</dbReference>
<reference evidence="5" key="1">
    <citation type="submission" date="2019-03" db="EMBL/GenBank/DDBJ databases">
        <authorList>
            <person name="Mank J."/>
            <person name="Almeida P."/>
        </authorList>
    </citation>
    <scope>NUCLEOTIDE SEQUENCE</scope>
    <source>
        <strain evidence="5">78183</strain>
    </source>
</reference>
<evidence type="ECO:0000259" key="4">
    <source>
        <dbReference type="Pfam" id="PF13193"/>
    </source>
</evidence>
<dbReference type="AlphaFoldDB" id="A0A6N2MX56"/>
<evidence type="ECO:0000256" key="1">
    <source>
        <dbReference type="ARBA" id="ARBA00006432"/>
    </source>
</evidence>
<dbReference type="InterPro" id="IPR025110">
    <property type="entry name" value="AMP-bd_C"/>
</dbReference>
<dbReference type="Gene3D" id="3.30.300.30">
    <property type="match status" value="2"/>
</dbReference>
<dbReference type="PROSITE" id="PS00455">
    <property type="entry name" value="AMP_BINDING"/>
    <property type="match status" value="1"/>
</dbReference>
<evidence type="ECO:0000256" key="2">
    <source>
        <dbReference type="ARBA" id="ARBA00022598"/>
    </source>
</evidence>
<dbReference type="Pfam" id="PF00501">
    <property type="entry name" value="AMP-binding"/>
    <property type="match status" value="2"/>
</dbReference>
<feature type="domain" description="AMP-binding enzyme C-terminal" evidence="4">
    <location>
        <begin position="633"/>
        <end position="696"/>
    </location>
</feature>
<dbReference type="Gene3D" id="2.30.38.10">
    <property type="entry name" value="Luciferase, Domain 3"/>
    <property type="match status" value="1"/>
</dbReference>
<sequence length="779" mass="85720">MIRKKVRHWGSVGRLTAACEARIVDADTGDALPPGKQGELWVRGPTIMKGRFGELTAGYVGDPEATSTSLGPRWLVEEPTEGADQIQGIPGNVIMPVAPAELEQLLQSHPEIADAAVIPNRRYPDEDAGQVPMAFVVKQQQSRINERGVMDFVAKQVAPFKKVRRVEFVSAIPKSPAGKILRKELRKMLPIPLPSSKIAEPGIFLGASHQRPMHASCLPGRDKFITRIKSLTSYLKNVTKLCKNDTAFILCPNSIEVPILYFSLLSLGVVISPANPISSELEISHQISLCSPVITFAVSKTCHKLPKLKHRTILIDSPEFDSILTLSPATTPAQQDLEKVTVSQSDSAAIMYSSGTTGRVKGVVLTHRNLMAVIAGYYPFKQERSSPTVMLYTVPYFHVFGFFYSFKSVALSETVVVMGRFDLKNMLRAVEKFRVTHLAVAPPVVVAMTKSDLTDGYDLRSLETVGCGGAPLGKDVMKVFADKVSYRGPVADDLRNVWPFTCCSSYMKGYGLTESTGVLSRSNDPEERRHWGSVGRLTAACEARIVDADTGDALPPGKQGELWVRGPTIMKGRFGEFTAGYVGDPEATSTSLDPDGWLRTGDLCYIDDEGFVFVVDRLKELIKYKGYQVAPAELEQLLQSHPEIADAAVIPYPDEDAGQVPMAFVVKQPQSRINERGVMDFVATTGAFLKLSVVFFQSSLSSIIDSETMHLLNCNFRHICIYITIAGIQRSESFDESDHVAPFKKVRRVEFVSAIPKSPAGKILRKELRKMFPMPSSKM</sequence>
<dbReference type="Gene3D" id="3.40.50.12780">
    <property type="entry name" value="N-terminal domain of ligase-like"/>
    <property type="match status" value="1"/>
</dbReference>
<dbReference type="PANTHER" id="PTHR24096:SF251">
    <property type="entry name" value="4-COUMARATE--COA LIGASE-LIKE 9"/>
    <property type="match status" value="1"/>
</dbReference>
<evidence type="ECO:0008006" key="6">
    <source>
        <dbReference type="Google" id="ProtNLM"/>
    </source>
</evidence>
<organism evidence="5">
    <name type="scientific">Salix viminalis</name>
    <name type="common">Common osier</name>
    <name type="synonym">Basket willow</name>
    <dbReference type="NCBI Taxonomy" id="40686"/>
    <lineage>
        <taxon>Eukaryota</taxon>
        <taxon>Viridiplantae</taxon>
        <taxon>Streptophyta</taxon>
        <taxon>Embryophyta</taxon>
        <taxon>Tracheophyta</taxon>
        <taxon>Spermatophyta</taxon>
        <taxon>Magnoliopsida</taxon>
        <taxon>eudicotyledons</taxon>
        <taxon>Gunneridae</taxon>
        <taxon>Pentapetalae</taxon>
        <taxon>rosids</taxon>
        <taxon>fabids</taxon>
        <taxon>Malpighiales</taxon>
        <taxon>Salicaceae</taxon>
        <taxon>Saliceae</taxon>
        <taxon>Salix</taxon>
    </lineage>
</organism>